<dbReference type="Pfam" id="PF12695">
    <property type="entry name" value="Abhydrolase_5"/>
    <property type="match status" value="1"/>
</dbReference>
<name>E0RVT1_BUTPB</name>
<dbReference type="EMBL" id="CP001810">
    <property type="protein sequence ID" value="ADL35239.1"/>
    <property type="molecule type" value="Genomic_DNA"/>
</dbReference>
<keyword evidence="1" id="KW-1133">Transmembrane helix</keyword>
<protein>
    <recommendedName>
        <fullName evidence="2">Alpha/beta hydrolase fold-5 domain-containing protein</fullName>
    </recommendedName>
</protein>
<dbReference type="GO" id="GO:0016787">
    <property type="term" value="F:hydrolase activity"/>
    <property type="evidence" value="ECO:0007669"/>
    <property type="project" value="InterPro"/>
</dbReference>
<feature type="domain" description="Alpha/beta hydrolase fold-5" evidence="2">
    <location>
        <begin position="77"/>
        <end position="244"/>
    </location>
</feature>
<keyword evidence="1" id="KW-0472">Membrane</keyword>
<dbReference type="eggNOG" id="COG2267">
    <property type="taxonomic scope" value="Bacteria"/>
</dbReference>
<proteinExistence type="predicted"/>
<dbReference type="InterPro" id="IPR029059">
    <property type="entry name" value="AB_hydrolase_5"/>
</dbReference>
<evidence type="ECO:0000256" key="1">
    <source>
        <dbReference type="SAM" id="Phobius"/>
    </source>
</evidence>
<dbReference type="KEGG" id="bpb:bpr_I2506"/>
<dbReference type="STRING" id="515622.bpr_I2506"/>
<dbReference type="HOGENOM" id="CLU_077889_0_0_9"/>
<dbReference type="SUPFAM" id="SSF53474">
    <property type="entry name" value="alpha/beta-Hydrolases"/>
    <property type="match status" value="1"/>
</dbReference>
<reference evidence="3 4" key="1">
    <citation type="journal article" date="2010" name="PLoS ONE">
        <title>The glycobiome of the rumen bacterium Butyrivibrio proteoclasticus B316(T) highlights adaptation to a polysaccharide-rich environment.</title>
        <authorList>
            <person name="Kelly W.J."/>
            <person name="Leahy S.C."/>
            <person name="Altermann E."/>
            <person name="Yeoman C.J."/>
            <person name="Dunne J.C."/>
            <person name="Kong Z."/>
            <person name="Pacheco D.M."/>
            <person name="Li D."/>
            <person name="Noel S.J."/>
            <person name="Moon C.D."/>
            <person name="Cookson A.L."/>
            <person name="Attwood G.T."/>
        </authorList>
    </citation>
    <scope>NUCLEOTIDE SEQUENCE [LARGE SCALE GENOMIC DNA]</scope>
    <source>
        <strain evidence="4">ATCC 51982 / DSM 14932 / B316</strain>
    </source>
</reference>
<accession>E0RVT1</accession>
<evidence type="ECO:0000313" key="4">
    <source>
        <dbReference type="Proteomes" id="UP000001299"/>
    </source>
</evidence>
<sequence length="259" mass="28830">MKEIKKINKKVSRVLGVILVIIMLMAVGFKYYASNYYRADMKAISEIEQSVIENVQTIKGDDLIVFAPKNSEPKAIIVFYPGGKVQYTAYSGLMYELADRGYTCLLPRMPENLAFLRVGTADDIKNKYPFEVQKYQDLDWYLAGHSLGGVAATQYLAGQEDGMYKGILLCASYTTSDFSNKDIRLLSIFASEDGVINTQSYEESKTKWPSDSEEYVIQGGIHSFFGNYGIQDGDGVPTISNTDQLIEAADAIDAFISRG</sequence>
<dbReference type="Gene3D" id="3.40.50.1820">
    <property type="entry name" value="alpha/beta hydrolase"/>
    <property type="match status" value="1"/>
</dbReference>
<dbReference type="AlphaFoldDB" id="E0RVT1"/>
<evidence type="ECO:0000259" key="2">
    <source>
        <dbReference type="Pfam" id="PF12695"/>
    </source>
</evidence>
<keyword evidence="4" id="KW-1185">Reference proteome</keyword>
<gene>
    <name evidence="3" type="ordered locus">bpr_I2506</name>
</gene>
<dbReference type="InterPro" id="IPR029058">
    <property type="entry name" value="AB_hydrolase_fold"/>
</dbReference>
<keyword evidence="1" id="KW-0812">Transmembrane</keyword>
<dbReference type="RefSeq" id="WP_013281892.1">
    <property type="nucleotide sequence ID" value="NC_014387.1"/>
</dbReference>
<organism evidence="3 4">
    <name type="scientific">Butyrivibrio proteoclasticus (strain ATCC 51982 / DSM 14932 / B316)</name>
    <name type="common">Clostridium proteoclasticum</name>
    <dbReference type="NCBI Taxonomy" id="515622"/>
    <lineage>
        <taxon>Bacteria</taxon>
        <taxon>Bacillati</taxon>
        <taxon>Bacillota</taxon>
        <taxon>Clostridia</taxon>
        <taxon>Lachnospirales</taxon>
        <taxon>Lachnospiraceae</taxon>
        <taxon>Butyrivibrio</taxon>
    </lineage>
</organism>
<feature type="transmembrane region" description="Helical" evidence="1">
    <location>
        <begin position="12"/>
        <end position="33"/>
    </location>
</feature>
<evidence type="ECO:0000313" key="3">
    <source>
        <dbReference type="EMBL" id="ADL35239.1"/>
    </source>
</evidence>
<dbReference type="Proteomes" id="UP000001299">
    <property type="component" value="Chromosome 1"/>
</dbReference>